<evidence type="ECO:0000313" key="1">
    <source>
        <dbReference type="EMBL" id="KAF4241104.1"/>
    </source>
</evidence>
<dbReference type="InterPro" id="IPR029058">
    <property type="entry name" value="AB_hydrolase_fold"/>
</dbReference>
<protein>
    <submittedName>
        <fullName evidence="1">Uncharacterized protein</fullName>
    </submittedName>
</protein>
<comment type="caution">
    <text evidence="1">The sequence shown here is derived from an EMBL/GenBank/DDBJ whole genome shotgun (WGS) entry which is preliminary data.</text>
</comment>
<organism evidence="1 2">
    <name type="scientific">Aspergillus fumigatiaffinis</name>
    <dbReference type="NCBI Taxonomy" id="340414"/>
    <lineage>
        <taxon>Eukaryota</taxon>
        <taxon>Fungi</taxon>
        <taxon>Dikarya</taxon>
        <taxon>Ascomycota</taxon>
        <taxon>Pezizomycotina</taxon>
        <taxon>Eurotiomycetes</taxon>
        <taxon>Eurotiomycetidae</taxon>
        <taxon>Eurotiales</taxon>
        <taxon>Aspergillaceae</taxon>
        <taxon>Aspergillus</taxon>
        <taxon>Aspergillus subgen. Fumigati</taxon>
    </lineage>
</organism>
<name>A0A8H4HBG4_9EURO</name>
<gene>
    <name evidence="1" type="ORF">CNMCM6805_004264</name>
</gene>
<sequence>MPNMHNLSCPAGHGCQPSNTCPYTGELYPVRREAFEGLGGDSAGEGLAIVTAPHAAKENMVPPFTGLWASVPATVNEEAVPDRYKDLWFSQEQNANSPVLGAIFANMDTFGSMPSTFVPEKQRLIEVAKETDLPCHL</sequence>
<dbReference type="EMBL" id="JAAAPX010000022">
    <property type="protein sequence ID" value="KAF4241104.1"/>
    <property type="molecule type" value="Genomic_DNA"/>
</dbReference>
<dbReference type="AlphaFoldDB" id="A0A8H4HBG4"/>
<reference evidence="1" key="1">
    <citation type="journal article" date="2020" name="bioRxiv">
        <title>Genomic and phenotypic heterogeneity of clinical isolates of the human pathogens Aspergillus fumigatus, Aspergillus lentulus and Aspergillus fumigatiaffinis.</title>
        <authorList>
            <person name="dos Santos R.A.C."/>
            <person name="Steenwyk J.L."/>
            <person name="Rivero-Menendez O."/>
            <person name="Mead M.E."/>
            <person name="Silva L.P."/>
            <person name="Bastos R.W."/>
            <person name="Alastruey-Izquierdo A."/>
            <person name="Goldman G.H."/>
            <person name="Rokas A."/>
        </authorList>
    </citation>
    <scope>NUCLEOTIDE SEQUENCE</scope>
    <source>
        <strain evidence="1">CNM-CM6805</strain>
    </source>
</reference>
<dbReference type="Proteomes" id="UP000653565">
    <property type="component" value="Unassembled WGS sequence"/>
</dbReference>
<proteinExistence type="predicted"/>
<dbReference type="OrthoDB" id="408631at2759"/>
<reference evidence="1" key="2">
    <citation type="submission" date="2020-04" db="EMBL/GenBank/DDBJ databases">
        <authorList>
            <person name="Santos R.A.C."/>
            <person name="Steenwyk J.L."/>
            <person name="Rivero-Menendez O."/>
            <person name="Mead M.E."/>
            <person name="Silva L.P."/>
            <person name="Bastos R.W."/>
            <person name="Alastruey-Izquierdo A."/>
            <person name="Goldman G.H."/>
            <person name="Rokas A."/>
        </authorList>
    </citation>
    <scope>NUCLEOTIDE SEQUENCE</scope>
    <source>
        <strain evidence="1">CNM-CM6805</strain>
    </source>
</reference>
<evidence type="ECO:0000313" key="2">
    <source>
        <dbReference type="Proteomes" id="UP000653565"/>
    </source>
</evidence>
<keyword evidence="2" id="KW-1185">Reference proteome</keyword>
<accession>A0A8H4HBG4</accession>
<dbReference type="Gene3D" id="3.40.50.1820">
    <property type="entry name" value="alpha/beta hydrolase"/>
    <property type="match status" value="1"/>
</dbReference>